<dbReference type="InterPro" id="IPR018114">
    <property type="entry name" value="TRYPSIN_HIS"/>
</dbReference>
<keyword evidence="5" id="KW-0378">Hydrolase</keyword>
<dbReference type="InterPro" id="IPR043504">
    <property type="entry name" value="Peptidase_S1_PA_chymotrypsin"/>
</dbReference>
<dbReference type="Proteomes" id="UP000070444">
    <property type="component" value="Unassembled WGS sequence"/>
</dbReference>
<feature type="chain" id="PRO_5007294264" evidence="3">
    <location>
        <begin position="20"/>
        <end position="262"/>
    </location>
</feature>
<dbReference type="STRING" id="796925.A0A137NYE9"/>
<dbReference type="GO" id="GO:0006508">
    <property type="term" value="P:proteolysis"/>
    <property type="evidence" value="ECO:0007669"/>
    <property type="project" value="UniProtKB-KW"/>
</dbReference>
<dbReference type="PANTHER" id="PTHR24276:SF98">
    <property type="entry name" value="FI18310P1-RELATED"/>
    <property type="match status" value="1"/>
</dbReference>
<dbReference type="FunFam" id="2.40.10.10:FF:000068">
    <property type="entry name" value="transmembrane protease serine 2"/>
    <property type="match status" value="1"/>
</dbReference>
<dbReference type="Gene3D" id="2.40.10.10">
    <property type="entry name" value="Trypsin-like serine proteases"/>
    <property type="match status" value="1"/>
</dbReference>
<dbReference type="PROSITE" id="PS50240">
    <property type="entry name" value="TRYPSIN_DOM"/>
    <property type="match status" value="1"/>
</dbReference>
<comment type="similarity">
    <text evidence="1">Belongs to the peptidase S1 family.</text>
</comment>
<dbReference type="InterPro" id="IPR050430">
    <property type="entry name" value="Peptidase_S1"/>
</dbReference>
<name>A0A137NYE9_CONC2</name>
<dbReference type="PROSITE" id="PS00134">
    <property type="entry name" value="TRYPSIN_HIS"/>
    <property type="match status" value="1"/>
</dbReference>
<proteinExistence type="inferred from homology"/>
<dbReference type="EMBL" id="KQ964611">
    <property type="protein sequence ID" value="KXN67806.1"/>
    <property type="molecule type" value="Genomic_DNA"/>
</dbReference>
<dbReference type="PANTHER" id="PTHR24276">
    <property type="entry name" value="POLYSERASE-RELATED"/>
    <property type="match status" value="1"/>
</dbReference>
<organism evidence="5 6">
    <name type="scientific">Conidiobolus coronatus (strain ATCC 28846 / CBS 209.66 / NRRL 28638)</name>
    <name type="common">Delacroixia coronata</name>
    <dbReference type="NCBI Taxonomy" id="796925"/>
    <lineage>
        <taxon>Eukaryota</taxon>
        <taxon>Fungi</taxon>
        <taxon>Fungi incertae sedis</taxon>
        <taxon>Zoopagomycota</taxon>
        <taxon>Entomophthoromycotina</taxon>
        <taxon>Entomophthoromycetes</taxon>
        <taxon>Entomophthorales</taxon>
        <taxon>Ancylistaceae</taxon>
        <taxon>Conidiobolus</taxon>
    </lineage>
</organism>
<evidence type="ECO:0000256" key="1">
    <source>
        <dbReference type="ARBA" id="ARBA00007664"/>
    </source>
</evidence>
<dbReference type="Pfam" id="PF00089">
    <property type="entry name" value="Trypsin"/>
    <property type="match status" value="1"/>
</dbReference>
<feature type="domain" description="Peptidase S1" evidence="4">
    <location>
        <begin position="33"/>
        <end position="262"/>
    </location>
</feature>
<keyword evidence="2" id="KW-1015">Disulfide bond</keyword>
<feature type="signal peptide" evidence="3">
    <location>
        <begin position="1"/>
        <end position="19"/>
    </location>
</feature>
<keyword evidence="6" id="KW-1185">Reference proteome</keyword>
<keyword evidence="5" id="KW-0645">Protease</keyword>
<evidence type="ECO:0000313" key="6">
    <source>
        <dbReference type="Proteomes" id="UP000070444"/>
    </source>
</evidence>
<dbReference type="InterPro" id="IPR001314">
    <property type="entry name" value="Peptidase_S1A"/>
</dbReference>
<dbReference type="SMART" id="SM00020">
    <property type="entry name" value="Tryp_SPc"/>
    <property type="match status" value="1"/>
</dbReference>
<evidence type="ECO:0000259" key="4">
    <source>
        <dbReference type="PROSITE" id="PS50240"/>
    </source>
</evidence>
<dbReference type="InterPro" id="IPR001254">
    <property type="entry name" value="Trypsin_dom"/>
</dbReference>
<reference evidence="5 6" key="1">
    <citation type="journal article" date="2015" name="Genome Biol. Evol.">
        <title>Phylogenomic analyses indicate that early fungi evolved digesting cell walls of algal ancestors of land plants.</title>
        <authorList>
            <person name="Chang Y."/>
            <person name="Wang S."/>
            <person name="Sekimoto S."/>
            <person name="Aerts A.L."/>
            <person name="Choi C."/>
            <person name="Clum A."/>
            <person name="LaButti K.M."/>
            <person name="Lindquist E.A."/>
            <person name="Yee Ngan C."/>
            <person name="Ohm R.A."/>
            <person name="Salamov A.A."/>
            <person name="Grigoriev I.V."/>
            <person name="Spatafora J.W."/>
            <person name="Berbee M.L."/>
        </authorList>
    </citation>
    <scope>NUCLEOTIDE SEQUENCE [LARGE SCALE GENOMIC DNA]</scope>
    <source>
        <strain evidence="5 6">NRRL 28638</strain>
    </source>
</reference>
<dbReference type="PRINTS" id="PR00722">
    <property type="entry name" value="CHYMOTRYPSIN"/>
</dbReference>
<protein>
    <submittedName>
        <fullName evidence="5">Trypsin-like serine protease</fullName>
    </submittedName>
</protein>
<evidence type="ECO:0000313" key="5">
    <source>
        <dbReference type="EMBL" id="KXN67806.1"/>
    </source>
</evidence>
<dbReference type="AlphaFoldDB" id="A0A137NYE9"/>
<dbReference type="SUPFAM" id="SSF50494">
    <property type="entry name" value="Trypsin-like serine proteases"/>
    <property type="match status" value="1"/>
</dbReference>
<keyword evidence="3" id="KW-0732">Signal</keyword>
<dbReference type="InterPro" id="IPR009003">
    <property type="entry name" value="Peptidase_S1_PA"/>
</dbReference>
<accession>A0A137NYE9</accession>
<sequence length="262" mass="27965">MMLLFNAYFISLTLSFIGASPNPEDTKQVNVQIVKGEKSSGFPWAASLQYKDGGHFCGGALISKTAILTAAHCLEGMNASTINVQIGAQTLDGVSKESRIQGKSISLAPNFSNVKKGDIVISVKDDIAILVLEKESQNQVLQVDLDNMPKNIGSKATASGYGYLSGETNNPSPRPLNQVELEISNDEFCRTQSSIFDSNQNLCLKGPSNNLQAQTCYGDSGSSLLYQGKSIGVVSAGLGGCVGGSSFYTKTYPYADFIKQYL</sequence>
<evidence type="ECO:0000256" key="3">
    <source>
        <dbReference type="SAM" id="SignalP"/>
    </source>
</evidence>
<gene>
    <name evidence="5" type="ORF">CONCODRAFT_10046</name>
</gene>
<evidence type="ECO:0000256" key="2">
    <source>
        <dbReference type="ARBA" id="ARBA00023157"/>
    </source>
</evidence>
<dbReference type="GO" id="GO:0004252">
    <property type="term" value="F:serine-type endopeptidase activity"/>
    <property type="evidence" value="ECO:0007669"/>
    <property type="project" value="InterPro"/>
</dbReference>
<dbReference type="CDD" id="cd00190">
    <property type="entry name" value="Tryp_SPc"/>
    <property type="match status" value="1"/>
</dbReference>
<dbReference type="OrthoDB" id="6380398at2759"/>